<name>A0A9N8JU63_9PEZI</name>
<organism evidence="2 3">
    <name type="scientific">Aureobasidium mustum</name>
    <dbReference type="NCBI Taxonomy" id="2773714"/>
    <lineage>
        <taxon>Eukaryota</taxon>
        <taxon>Fungi</taxon>
        <taxon>Dikarya</taxon>
        <taxon>Ascomycota</taxon>
        <taxon>Pezizomycotina</taxon>
        <taxon>Dothideomycetes</taxon>
        <taxon>Dothideomycetidae</taxon>
        <taxon>Dothideales</taxon>
        <taxon>Saccotheciaceae</taxon>
        <taxon>Aureobasidium</taxon>
    </lineage>
</organism>
<feature type="compositionally biased region" description="Low complexity" evidence="1">
    <location>
        <begin position="88"/>
        <end position="115"/>
    </location>
</feature>
<evidence type="ECO:0000313" key="2">
    <source>
        <dbReference type="EMBL" id="CAD0093100.1"/>
    </source>
</evidence>
<evidence type="ECO:0000313" key="3">
    <source>
        <dbReference type="Proteomes" id="UP000714618"/>
    </source>
</evidence>
<keyword evidence="3" id="KW-1185">Reference proteome</keyword>
<proteinExistence type="predicted"/>
<sequence length="123" mass="14056">MLTQGMTEQSVINHYQQEIEFIRNLQHIRLVTTIDEQMYPAVMQQVRQQFVQPPLELEMFLFRVVEHALMRHGLIAARPPPQGPQGPPQGQQQGVQGRDSRQGQQQQQQSAQGQGPPQPRPEA</sequence>
<reference evidence="2" key="1">
    <citation type="submission" date="2020-06" db="EMBL/GenBank/DDBJ databases">
        <authorList>
            <person name="Onetto C."/>
        </authorList>
    </citation>
    <scope>NUCLEOTIDE SEQUENCE</scope>
</reference>
<accession>A0A9N8JU63</accession>
<comment type="caution">
    <text evidence="2">The sequence shown here is derived from an EMBL/GenBank/DDBJ whole genome shotgun (WGS) entry which is preliminary data.</text>
</comment>
<gene>
    <name evidence="2" type="ORF">AWRI4233_LOCUS4037</name>
</gene>
<feature type="region of interest" description="Disordered" evidence="1">
    <location>
        <begin position="75"/>
        <end position="123"/>
    </location>
</feature>
<dbReference type="AlphaFoldDB" id="A0A9N8JU63"/>
<dbReference type="OrthoDB" id="10537660at2759"/>
<protein>
    <submittedName>
        <fullName evidence="2">Uncharacterized protein</fullName>
    </submittedName>
</protein>
<evidence type="ECO:0000256" key="1">
    <source>
        <dbReference type="SAM" id="MobiDB-lite"/>
    </source>
</evidence>
<dbReference type="Proteomes" id="UP000714618">
    <property type="component" value="Unassembled WGS sequence"/>
</dbReference>
<feature type="compositionally biased region" description="Pro residues" evidence="1">
    <location>
        <begin position="78"/>
        <end position="87"/>
    </location>
</feature>
<dbReference type="EMBL" id="CAIJEO010000005">
    <property type="protein sequence ID" value="CAD0093100.1"/>
    <property type="molecule type" value="Genomic_DNA"/>
</dbReference>